<evidence type="ECO:0000313" key="1">
    <source>
        <dbReference type="EMBL" id="PLB46799.1"/>
    </source>
</evidence>
<dbReference type="VEuPathDB" id="FungiDB:P170DRAFT_223392"/>
<proteinExistence type="predicted"/>
<dbReference type="RefSeq" id="XP_024702101.1">
    <property type="nucleotide sequence ID" value="XM_024842873.1"/>
</dbReference>
<dbReference type="AlphaFoldDB" id="A0A2I2G1Q2"/>
<accession>A0A2I2G1Q2</accession>
<reference evidence="1 2" key="1">
    <citation type="submission" date="2016-12" db="EMBL/GenBank/DDBJ databases">
        <title>The genomes of Aspergillus section Nigri reveals drivers in fungal speciation.</title>
        <authorList>
            <consortium name="DOE Joint Genome Institute"/>
            <person name="Vesth T.C."/>
            <person name="Nybo J."/>
            <person name="Theobald S."/>
            <person name="Brandl J."/>
            <person name="Frisvad J.C."/>
            <person name="Nielsen K.F."/>
            <person name="Lyhne E.K."/>
            <person name="Kogle M.E."/>
            <person name="Kuo A."/>
            <person name="Riley R."/>
            <person name="Clum A."/>
            <person name="Nolan M."/>
            <person name="Lipzen A."/>
            <person name="Salamov A."/>
            <person name="Henrissat B."/>
            <person name="Wiebenga A."/>
            <person name="De Vries R.P."/>
            <person name="Grigoriev I.V."/>
            <person name="Mortensen U.H."/>
            <person name="Andersen M.R."/>
            <person name="Baker S.E."/>
        </authorList>
    </citation>
    <scope>NUCLEOTIDE SEQUENCE [LARGE SCALE GENOMIC DNA]</scope>
    <source>
        <strain evidence="1 2">IBT 23096</strain>
    </source>
</reference>
<name>A0A2I2G1Q2_9EURO</name>
<gene>
    <name evidence="1" type="ORF">P170DRAFT_223392</name>
</gene>
<dbReference type="Proteomes" id="UP000234275">
    <property type="component" value="Unassembled WGS sequence"/>
</dbReference>
<keyword evidence="2" id="KW-1185">Reference proteome</keyword>
<evidence type="ECO:0000313" key="2">
    <source>
        <dbReference type="Proteomes" id="UP000234275"/>
    </source>
</evidence>
<dbReference type="EMBL" id="MSFO01000006">
    <property type="protein sequence ID" value="PLB46799.1"/>
    <property type="molecule type" value="Genomic_DNA"/>
</dbReference>
<protein>
    <submittedName>
        <fullName evidence="1">Uncharacterized protein</fullName>
    </submittedName>
</protein>
<organism evidence="1 2">
    <name type="scientific">Aspergillus steynii IBT 23096</name>
    <dbReference type="NCBI Taxonomy" id="1392250"/>
    <lineage>
        <taxon>Eukaryota</taxon>
        <taxon>Fungi</taxon>
        <taxon>Dikarya</taxon>
        <taxon>Ascomycota</taxon>
        <taxon>Pezizomycotina</taxon>
        <taxon>Eurotiomycetes</taxon>
        <taxon>Eurotiomycetidae</taxon>
        <taxon>Eurotiales</taxon>
        <taxon>Aspergillaceae</taxon>
        <taxon>Aspergillus</taxon>
        <taxon>Aspergillus subgen. Circumdati</taxon>
    </lineage>
</organism>
<comment type="caution">
    <text evidence="1">The sequence shown here is derived from an EMBL/GenBank/DDBJ whole genome shotgun (WGS) entry which is preliminary data.</text>
</comment>
<sequence length="182" mass="20838">MKFCFHDNNILFFPIPCLYKLSNQLQSTSDFLEFKPNTTFFFFFSFSPSFFPVLPSLLPFRANPRPAPLLLLLFLPTTSFSLPPSVLLSHTPSPLLSASSPPLSSLLPPPSSRLIRHSFINIPFGRRLDSFARARPLYNSDLNTPLSFLLHSALELWYSRLFICPSIRKRLFFFFFFSSSGS</sequence>
<dbReference type="GeneID" id="36550572"/>